<keyword evidence="4" id="KW-1185">Reference proteome</keyword>
<keyword evidence="1" id="KW-0067">ATP-binding</keyword>
<keyword evidence="1" id="KW-0547">Nucleotide-binding</keyword>
<dbReference type="RefSeq" id="WP_120463093.1">
    <property type="nucleotide sequence ID" value="NZ_BMIW01000005.1"/>
</dbReference>
<evidence type="ECO:0000313" key="3">
    <source>
        <dbReference type="EMBL" id="GGF90652.1"/>
    </source>
</evidence>
<dbReference type="InterPro" id="IPR011761">
    <property type="entry name" value="ATP-grasp"/>
</dbReference>
<dbReference type="InterPro" id="IPR003806">
    <property type="entry name" value="ATP-grasp_PylC-type"/>
</dbReference>
<feature type="domain" description="ATP-grasp" evidence="2">
    <location>
        <begin position="143"/>
        <end position="346"/>
    </location>
</feature>
<evidence type="ECO:0000259" key="2">
    <source>
        <dbReference type="PROSITE" id="PS50975"/>
    </source>
</evidence>
<dbReference type="EMBL" id="BMIW01000005">
    <property type="protein sequence ID" value="GGF90652.1"/>
    <property type="molecule type" value="Genomic_DNA"/>
</dbReference>
<dbReference type="PROSITE" id="PS50975">
    <property type="entry name" value="ATP_GRASP"/>
    <property type="match status" value="1"/>
</dbReference>
<dbReference type="Proteomes" id="UP000608420">
    <property type="component" value="Unassembled WGS sequence"/>
</dbReference>
<accession>A0ABQ1VRE2</accession>
<sequence>MKKDLFIGKLLDVPESKLWYSNLNWEQKIKLGVRLPQFKNAASDAIVEQMHWHQVYLADEHDEVIIKEAPNPDYLAYLERQGVRLPQLFIGNPYEHPDKFRDRPVIPYLLDASNFDFFRENHSTVIGPPPTLALDLNNKIFTRMLCESHSIPVSDGVICHHYEQLAPQFHALQERTQASRFVLKTAYGSSGKNLFHIRDSKDFEFINAYLSRQREKADFMVSIERWHEVDYNLNAQLLLWNGTCRILAITSQEINDVGVYKGSDLNPAVPEQIMEAYKSELEQLGRILLEQGYQGFAGVDSIIDKQGRLIPVIEINARLTMVTYMLAIRDQLISDGFAYIAIRFYDLKSPERIPFSSLEQQFEELDLAGQRGALIYGFHEVLDPKQQIYVYRVFVLCWAREKQQLLNLIEYMQGMMDSKKLVEKR</sequence>
<dbReference type="Gene3D" id="3.30.470.20">
    <property type="entry name" value="ATP-grasp fold, B domain"/>
    <property type="match status" value="1"/>
</dbReference>
<organism evidence="3 4">
    <name type="scientific">Paenibacillus aceti</name>
    <dbReference type="NCBI Taxonomy" id="1820010"/>
    <lineage>
        <taxon>Bacteria</taxon>
        <taxon>Bacillati</taxon>
        <taxon>Bacillota</taxon>
        <taxon>Bacilli</taxon>
        <taxon>Bacillales</taxon>
        <taxon>Paenibacillaceae</taxon>
        <taxon>Paenibacillus</taxon>
    </lineage>
</organism>
<evidence type="ECO:0000313" key="4">
    <source>
        <dbReference type="Proteomes" id="UP000608420"/>
    </source>
</evidence>
<name>A0ABQ1VRE2_9BACL</name>
<proteinExistence type="predicted"/>
<dbReference type="SUPFAM" id="SSF56059">
    <property type="entry name" value="Glutathione synthetase ATP-binding domain-like"/>
    <property type="match status" value="1"/>
</dbReference>
<dbReference type="Pfam" id="PF02655">
    <property type="entry name" value="ATP-grasp_3"/>
    <property type="match status" value="1"/>
</dbReference>
<protein>
    <submittedName>
        <fullName evidence="3">Phosphoribosylglycinamide formyltransferase 2</fullName>
    </submittedName>
</protein>
<gene>
    <name evidence="3" type="ORF">GCM10010913_10160</name>
</gene>
<reference evidence="4" key="1">
    <citation type="journal article" date="2019" name="Int. J. Syst. Evol. Microbiol.">
        <title>The Global Catalogue of Microorganisms (GCM) 10K type strain sequencing project: providing services to taxonomists for standard genome sequencing and annotation.</title>
        <authorList>
            <consortium name="The Broad Institute Genomics Platform"/>
            <consortium name="The Broad Institute Genome Sequencing Center for Infectious Disease"/>
            <person name="Wu L."/>
            <person name="Ma J."/>
        </authorList>
    </citation>
    <scope>NUCLEOTIDE SEQUENCE [LARGE SCALE GENOMIC DNA]</scope>
    <source>
        <strain evidence="4">CGMCC 1.15420</strain>
    </source>
</reference>
<evidence type="ECO:0000256" key="1">
    <source>
        <dbReference type="PROSITE-ProRule" id="PRU00409"/>
    </source>
</evidence>
<comment type="caution">
    <text evidence="3">The sequence shown here is derived from an EMBL/GenBank/DDBJ whole genome shotgun (WGS) entry which is preliminary data.</text>
</comment>